<feature type="transmembrane region" description="Helical" evidence="7">
    <location>
        <begin position="177"/>
        <end position="197"/>
    </location>
</feature>
<dbReference type="PANTHER" id="PTHR43163:SF3">
    <property type="entry name" value="PEPTIDE ABC TRANSPORTER PERMEASE PROTEIN"/>
    <property type="match status" value="1"/>
</dbReference>
<dbReference type="InterPro" id="IPR045621">
    <property type="entry name" value="BPD_transp_1_N"/>
</dbReference>
<reference evidence="10" key="1">
    <citation type="journal article" date="2019" name="Int. J. Syst. Evol. Microbiol.">
        <title>The Global Catalogue of Microorganisms (GCM) 10K type strain sequencing project: providing services to taxonomists for standard genome sequencing and annotation.</title>
        <authorList>
            <consortium name="The Broad Institute Genomics Platform"/>
            <consortium name="The Broad Institute Genome Sequencing Center for Infectious Disease"/>
            <person name="Wu L."/>
            <person name="Ma J."/>
        </authorList>
    </citation>
    <scope>NUCLEOTIDE SEQUENCE [LARGE SCALE GENOMIC DNA]</scope>
    <source>
        <strain evidence="10">PCU 347</strain>
    </source>
</reference>
<dbReference type="RefSeq" id="WP_381736953.1">
    <property type="nucleotide sequence ID" value="NZ_JBHSDP010000006.1"/>
</dbReference>
<keyword evidence="4 7" id="KW-0812">Transmembrane</keyword>
<comment type="subcellular location">
    <subcellularLocation>
        <location evidence="1 7">Cell membrane</location>
        <topology evidence="1 7">Multi-pass membrane protein</topology>
    </subcellularLocation>
</comment>
<protein>
    <submittedName>
        <fullName evidence="9">ABC transporter permease</fullName>
    </submittedName>
</protein>
<dbReference type="Pfam" id="PF19300">
    <property type="entry name" value="BPD_transp_1_N"/>
    <property type="match status" value="1"/>
</dbReference>
<keyword evidence="2 7" id="KW-0813">Transport</keyword>
<evidence type="ECO:0000259" key="8">
    <source>
        <dbReference type="PROSITE" id="PS50928"/>
    </source>
</evidence>
<dbReference type="Gene3D" id="1.10.3720.10">
    <property type="entry name" value="MetI-like"/>
    <property type="match status" value="1"/>
</dbReference>
<keyword evidence="5 7" id="KW-1133">Transmembrane helix</keyword>
<evidence type="ECO:0000313" key="10">
    <source>
        <dbReference type="Proteomes" id="UP001595824"/>
    </source>
</evidence>
<organism evidence="9 10">
    <name type="scientific">Streptomyces andamanensis</name>
    <dbReference type="NCBI Taxonomy" id="1565035"/>
    <lineage>
        <taxon>Bacteria</taxon>
        <taxon>Bacillati</taxon>
        <taxon>Actinomycetota</taxon>
        <taxon>Actinomycetes</taxon>
        <taxon>Kitasatosporales</taxon>
        <taxon>Streptomycetaceae</taxon>
        <taxon>Streptomyces</taxon>
    </lineage>
</organism>
<evidence type="ECO:0000256" key="3">
    <source>
        <dbReference type="ARBA" id="ARBA00022475"/>
    </source>
</evidence>
<evidence type="ECO:0000256" key="6">
    <source>
        <dbReference type="ARBA" id="ARBA00023136"/>
    </source>
</evidence>
<evidence type="ECO:0000256" key="4">
    <source>
        <dbReference type="ARBA" id="ARBA00022692"/>
    </source>
</evidence>
<keyword evidence="3" id="KW-1003">Cell membrane</keyword>
<feature type="transmembrane region" description="Helical" evidence="7">
    <location>
        <begin position="280"/>
        <end position="306"/>
    </location>
</feature>
<proteinExistence type="inferred from homology"/>
<keyword evidence="10" id="KW-1185">Reference proteome</keyword>
<feature type="domain" description="ABC transmembrane type-1" evidence="8">
    <location>
        <begin position="95"/>
        <end position="299"/>
    </location>
</feature>
<name>A0ABV8T8Z0_9ACTN</name>
<dbReference type="Proteomes" id="UP001595824">
    <property type="component" value="Unassembled WGS sequence"/>
</dbReference>
<comment type="similarity">
    <text evidence="7">Belongs to the binding-protein-dependent transport system permease family.</text>
</comment>
<dbReference type="InterPro" id="IPR000515">
    <property type="entry name" value="MetI-like"/>
</dbReference>
<comment type="caution">
    <text evidence="9">The sequence shown here is derived from an EMBL/GenBank/DDBJ whole genome shotgun (WGS) entry which is preliminary data.</text>
</comment>
<evidence type="ECO:0000256" key="5">
    <source>
        <dbReference type="ARBA" id="ARBA00022989"/>
    </source>
</evidence>
<evidence type="ECO:0000256" key="1">
    <source>
        <dbReference type="ARBA" id="ARBA00004651"/>
    </source>
</evidence>
<feature type="transmembrane region" description="Helical" evidence="7">
    <location>
        <begin position="134"/>
        <end position="157"/>
    </location>
</feature>
<feature type="transmembrane region" description="Helical" evidence="7">
    <location>
        <begin position="97"/>
        <end position="122"/>
    </location>
</feature>
<gene>
    <name evidence="9" type="ORF">ACFPC0_04220</name>
</gene>
<sequence>MIKFTLRRLLSGAVLLVVVTSASFFLAHLAIGDPTAALLGDSATPVQRAALRHQLGLDRPLLVQFWDWFSHALHGDFGTSWRNFQPVSDQISIRVPVTLSVVIAATVLAALIGLAVGIATGLRPRGVLARVLKVASVVLFALPGFWVSLILVLTFAIKLRWFPAVGYVPLAHSGTEWLRSITLPSIALALGAIVMIAEQLRNGFLEVTHQDFIRTLRARGLSSRRVTLHVLRNASPAALTVLAVMFVGLLGGAIVVEIVFNLPGIGSLTQSASQIGDIPVLLGLTVVTVVFVVVVNFLLDLVLGWVNPKVREK</sequence>
<evidence type="ECO:0000256" key="7">
    <source>
        <dbReference type="RuleBase" id="RU363032"/>
    </source>
</evidence>
<evidence type="ECO:0000313" key="9">
    <source>
        <dbReference type="EMBL" id="MFC4327047.1"/>
    </source>
</evidence>
<dbReference type="CDD" id="cd06261">
    <property type="entry name" value="TM_PBP2"/>
    <property type="match status" value="1"/>
</dbReference>
<dbReference type="Pfam" id="PF00528">
    <property type="entry name" value="BPD_transp_1"/>
    <property type="match status" value="1"/>
</dbReference>
<dbReference type="PROSITE" id="PS50928">
    <property type="entry name" value="ABC_TM1"/>
    <property type="match status" value="1"/>
</dbReference>
<feature type="transmembrane region" description="Helical" evidence="7">
    <location>
        <begin position="237"/>
        <end position="260"/>
    </location>
</feature>
<accession>A0ABV8T8Z0</accession>
<dbReference type="PANTHER" id="PTHR43163">
    <property type="entry name" value="DIPEPTIDE TRANSPORT SYSTEM PERMEASE PROTEIN DPPB-RELATED"/>
    <property type="match status" value="1"/>
</dbReference>
<dbReference type="InterPro" id="IPR035906">
    <property type="entry name" value="MetI-like_sf"/>
</dbReference>
<evidence type="ECO:0000256" key="2">
    <source>
        <dbReference type="ARBA" id="ARBA00022448"/>
    </source>
</evidence>
<dbReference type="EMBL" id="JBHSDP010000006">
    <property type="protein sequence ID" value="MFC4327047.1"/>
    <property type="molecule type" value="Genomic_DNA"/>
</dbReference>
<keyword evidence="6 7" id="KW-0472">Membrane</keyword>
<dbReference type="SUPFAM" id="SSF161098">
    <property type="entry name" value="MetI-like"/>
    <property type="match status" value="1"/>
</dbReference>